<dbReference type="AlphaFoldDB" id="A0ABD3LN61"/>
<proteinExistence type="predicted"/>
<sequence>MGNALGGATTVKIMKETGETLELSMPVRAGDVVKDYPGYVLLESQSVKSLGIKSRPLEPHQELEHERLYFLVELPKEAVNDDEAGRGFQLGNKPSAKDRLDGVVLARRLVSDPSTMSRATILSKEGNGHGGLRLKMRLPKAEVEKLIKESKDDAEVTDKIMDLYVALASANDTNEGLVGRRVIAMDGSKDKRVRFSPVVEDRACSHGFLGTIEQDTELLEDLKSAL</sequence>
<protein>
    <submittedName>
        <fullName evidence="1">Uncharacterized protein</fullName>
    </submittedName>
</protein>
<dbReference type="Pfam" id="PF14009">
    <property type="entry name" value="PADRE"/>
    <property type="match status" value="1"/>
</dbReference>
<comment type="caution">
    <text evidence="1">The sequence shown here is derived from an EMBL/GenBank/DDBJ whole genome shotgun (WGS) entry which is preliminary data.</text>
</comment>
<gene>
    <name evidence="1" type="ORF">ACJRO7_012136</name>
</gene>
<accession>A0ABD3LN61</accession>
<name>A0ABD3LN61_EUCGL</name>
<keyword evidence="2" id="KW-1185">Reference proteome</keyword>
<evidence type="ECO:0000313" key="2">
    <source>
        <dbReference type="Proteomes" id="UP001634007"/>
    </source>
</evidence>
<dbReference type="PANTHER" id="PTHR33148">
    <property type="entry name" value="PLASTID MOVEMENT IMPAIRED PROTEIN-RELATED"/>
    <property type="match status" value="1"/>
</dbReference>
<reference evidence="1 2" key="1">
    <citation type="submission" date="2024-11" db="EMBL/GenBank/DDBJ databases">
        <title>Chromosome-level genome assembly of Eucalyptus globulus Labill. provides insights into its genome evolution.</title>
        <authorList>
            <person name="Li X."/>
        </authorList>
    </citation>
    <scope>NUCLEOTIDE SEQUENCE [LARGE SCALE GENOMIC DNA]</scope>
    <source>
        <strain evidence="1">CL2024</strain>
        <tissue evidence="1">Fresh tender leaves</tissue>
    </source>
</reference>
<dbReference type="Proteomes" id="UP001634007">
    <property type="component" value="Unassembled WGS sequence"/>
</dbReference>
<dbReference type="PANTHER" id="PTHR33148:SF3">
    <property type="entry name" value="DUF4228 DOMAIN PROTEIN"/>
    <property type="match status" value="1"/>
</dbReference>
<dbReference type="EMBL" id="JBJKBG010000002">
    <property type="protein sequence ID" value="KAL3751266.1"/>
    <property type="molecule type" value="Genomic_DNA"/>
</dbReference>
<evidence type="ECO:0000313" key="1">
    <source>
        <dbReference type="EMBL" id="KAL3751266.1"/>
    </source>
</evidence>
<organism evidence="1 2">
    <name type="scientific">Eucalyptus globulus</name>
    <name type="common">Tasmanian blue gum</name>
    <dbReference type="NCBI Taxonomy" id="34317"/>
    <lineage>
        <taxon>Eukaryota</taxon>
        <taxon>Viridiplantae</taxon>
        <taxon>Streptophyta</taxon>
        <taxon>Embryophyta</taxon>
        <taxon>Tracheophyta</taxon>
        <taxon>Spermatophyta</taxon>
        <taxon>Magnoliopsida</taxon>
        <taxon>eudicotyledons</taxon>
        <taxon>Gunneridae</taxon>
        <taxon>Pentapetalae</taxon>
        <taxon>rosids</taxon>
        <taxon>malvids</taxon>
        <taxon>Myrtales</taxon>
        <taxon>Myrtaceae</taxon>
        <taxon>Myrtoideae</taxon>
        <taxon>Eucalypteae</taxon>
        <taxon>Eucalyptus</taxon>
    </lineage>
</organism>
<dbReference type="InterPro" id="IPR025322">
    <property type="entry name" value="PADRE_dom"/>
</dbReference>